<gene>
    <name evidence="1" type="ORF">HD556DRAFT_1309716</name>
</gene>
<name>A0A9P7DGL6_9AGAM</name>
<dbReference type="EMBL" id="JABBWE010000040">
    <property type="protein sequence ID" value="KAG1791920.1"/>
    <property type="molecule type" value="Genomic_DNA"/>
</dbReference>
<dbReference type="Proteomes" id="UP000719766">
    <property type="component" value="Unassembled WGS sequence"/>
</dbReference>
<dbReference type="OrthoDB" id="3269111at2759"/>
<dbReference type="AlphaFoldDB" id="A0A9P7DGL6"/>
<dbReference type="GeneID" id="64594082"/>
<sequence>MSQLESDNGNDTCNHTIVHDDDLDVETEPSGKGITVSMAFTPLLPPPATGEKYRKNAKSQPINCALFIHEDLTLQNLLDTTFEQYDISDKMMYGIGNRSGILAPMNFTITYMILRTNYKNIVLGNLSDFTTIMEEVKEHRSPAFKLTIVKTKYDDGKEAKEDEDAEALPEAKHVNLTPLHLNTWAAAMACMMFQITQTQSSAPSIIINNNFKDIISLLNGDHGPDPAMKNAPQPVLRQQPALQPKLSLLDFCNRFKLSQ</sequence>
<proteinExistence type="predicted"/>
<dbReference type="RefSeq" id="XP_041158658.1">
    <property type="nucleotide sequence ID" value="XM_041300318.1"/>
</dbReference>
<accession>A0A9P7DGL6</accession>
<organism evidence="1 2">
    <name type="scientific">Suillus plorans</name>
    <dbReference type="NCBI Taxonomy" id="116603"/>
    <lineage>
        <taxon>Eukaryota</taxon>
        <taxon>Fungi</taxon>
        <taxon>Dikarya</taxon>
        <taxon>Basidiomycota</taxon>
        <taxon>Agaricomycotina</taxon>
        <taxon>Agaricomycetes</taxon>
        <taxon>Agaricomycetidae</taxon>
        <taxon>Boletales</taxon>
        <taxon>Suillineae</taxon>
        <taxon>Suillaceae</taxon>
        <taxon>Suillus</taxon>
    </lineage>
</organism>
<comment type="caution">
    <text evidence="1">The sequence shown here is derived from an EMBL/GenBank/DDBJ whole genome shotgun (WGS) entry which is preliminary data.</text>
</comment>
<evidence type="ECO:0000313" key="2">
    <source>
        <dbReference type="Proteomes" id="UP000719766"/>
    </source>
</evidence>
<evidence type="ECO:0000313" key="1">
    <source>
        <dbReference type="EMBL" id="KAG1791920.1"/>
    </source>
</evidence>
<reference evidence="1" key="1">
    <citation type="journal article" date="2020" name="New Phytol.">
        <title>Comparative genomics reveals dynamic genome evolution in host specialist ectomycorrhizal fungi.</title>
        <authorList>
            <person name="Lofgren L.A."/>
            <person name="Nguyen N.H."/>
            <person name="Vilgalys R."/>
            <person name="Ruytinx J."/>
            <person name="Liao H.L."/>
            <person name="Branco S."/>
            <person name="Kuo A."/>
            <person name="LaButti K."/>
            <person name="Lipzen A."/>
            <person name="Andreopoulos W."/>
            <person name="Pangilinan J."/>
            <person name="Riley R."/>
            <person name="Hundley H."/>
            <person name="Na H."/>
            <person name="Barry K."/>
            <person name="Grigoriev I.V."/>
            <person name="Stajich J.E."/>
            <person name="Kennedy P.G."/>
        </authorList>
    </citation>
    <scope>NUCLEOTIDE SEQUENCE</scope>
    <source>
        <strain evidence="1">S12</strain>
    </source>
</reference>
<protein>
    <submittedName>
        <fullName evidence="1">Uncharacterized protein</fullName>
    </submittedName>
</protein>
<keyword evidence="2" id="KW-1185">Reference proteome</keyword>